<dbReference type="GO" id="GO:0016020">
    <property type="term" value="C:membrane"/>
    <property type="evidence" value="ECO:0007669"/>
    <property type="project" value="GOC"/>
</dbReference>
<evidence type="ECO:0000256" key="11">
    <source>
        <dbReference type="ARBA" id="ARBA00024535"/>
    </source>
</evidence>
<evidence type="ECO:0000256" key="5">
    <source>
        <dbReference type="ARBA" id="ARBA00022516"/>
    </source>
</evidence>
<dbReference type="Gene3D" id="3.30.230.20">
    <property type="entry name" value="lpxc deacetylase, domain 1"/>
    <property type="match status" value="1"/>
</dbReference>
<evidence type="ECO:0000256" key="7">
    <source>
        <dbReference type="ARBA" id="ARBA00022723"/>
    </source>
</evidence>
<evidence type="ECO:0000256" key="3">
    <source>
        <dbReference type="ARBA" id="ARBA00005002"/>
    </source>
</evidence>
<organism evidence="13 14">
    <name type="scientific">Litoreibacter ponti</name>
    <dbReference type="NCBI Taxonomy" id="1510457"/>
    <lineage>
        <taxon>Bacteria</taxon>
        <taxon>Pseudomonadati</taxon>
        <taxon>Pseudomonadota</taxon>
        <taxon>Alphaproteobacteria</taxon>
        <taxon>Rhodobacterales</taxon>
        <taxon>Roseobacteraceae</taxon>
        <taxon>Litoreibacter</taxon>
    </lineage>
</organism>
<evidence type="ECO:0000256" key="6">
    <source>
        <dbReference type="ARBA" id="ARBA00022556"/>
    </source>
</evidence>
<evidence type="ECO:0000256" key="2">
    <source>
        <dbReference type="ARBA" id="ARBA00002923"/>
    </source>
</evidence>
<evidence type="ECO:0000313" key="13">
    <source>
        <dbReference type="EMBL" id="PTX54046.1"/>
    </source>
</evidence>
<dbReference type="InterPro" id="IPR011334">
    <property type="entry name" value="UDP-acyl_GlcNac_deAcase_C"/>
</dbReference>
<evidence type="ECO:0000256" key="4">
    <source>
        <dbReference type="ARBA" id="ARBA00012745"/>
    </source>
</evidence>
<keyword evidence="14" id="KW-1185">Reference proteome</keyword>
<protein>
    <recommendedName>
        <fullName evidence="4 12">UDP-3-O-acyl-N-acetylglucosamine deacetylase</fullName>
        <shortName evidence="12">UDP-3-O-acyl-GlcNAc deacetylase</shortName>
        <ecNumber evidence="4 12">3.5.1.108</ecNumber>
    </recommendedName>
    <alternativeName>
        <fullName evidence="12">UDP-3-O-[R-3-hydroxymyristoyl]-N-acetylglucosamine deacetylase</fullName>
    </alternativeName>
</protein>
<feature type="binding site" evidence="12">
    <location>
        <position position="78"/>
    </location>
    <ligand>
        <name>Zn(2+)</name>
        <dbReference type="ChEBI" id="CHEBI:29105"/>
    </ligand>
</feature>
<keyword evidence="8 12" id="KW-0378">Hydrolase</keyword>
<dbReference type="GO" id="GO:0046872">
    <property type="term" value="F:metal ion binding"/>
    <property type="evidence" value="ECO:0007669"/>
    <property type="project" value="UniProtKB-KW"/>
</dbReference>
<dbReference type="OrthoDB" id="9802746at2"/>
<accession>A0A2T6BDC9</accession>
<evidence type="ECO:0000256" key="1">
    <source>
        <dbReference type="ARBA" id="ARBA00001947"/>
    </source>
</evidence>
<dbReference type="Gene3D" id="3.30.1700.10">
    <property type="entry name" value="lpxc deacetylase, domain 2"/>
    <property type="match status" value="1"/>
</dbReference>
<dbReference type="Proteomes" id="UP000243978">
    <property type="component" value="Unassembled WGS sequence"/>
</dbReference>
<dbReference type="InterPro" id="IPR015870">
    <property type="entry name" value="UDP-acyl_N-AcGlcN_deAcase_N"/>
</dbReference>
<comment type="caution">
    <text evidence="13">The sequence shown here is derived from an EMBL/GenBank/DDBJ whole genome shotgun (WGS) entry which is preliminary data.</text>
</comment>
<evidence type="ECO:0000256" key="12">
    <source>
        <dbReference type="HAMAP-Rule" id="MF_00388"/>
    </source>
</evidence>
<dbReference type="HAMAP" id="MF_00388">
    <property type="entry name" value="LpxC"/>
    <property type="match status" value="1"/>
</dbReference>
<comment type="catalytic activity">
    <reaction evidence="11 12">
        <text>a UDP-3-O-[(3R)-3-hydroxyacyl]-N-acetyl-alpha-D-glucosamine + H2O = a UDP-3-O-[(3R)-3-hydroxyacyl]-alpha-D-glucosamine + acetate</text>
        <dbReference type="Rhea" id="RHEA:67816"/>
        <dbReference type="ChEBI" id="CHEBI:15377"/>
        <dbReference type="ChEBI" id="CHEBI:30089"/>
        <dbReference type="ChEBI" id="CHEBI:137740"/>
        <dbReference type="ChEBI" id="CHEBI:173225"/>
        <dbReference type="EC" id="3.5.1.108"/>
    </reaction>
</comment>
<dbReference type="AlphaFoldDB" id="A0A2T6BDC9"/>
<evidence type="ECO:0000256" key="10">
    <source>
        <dbReference type="ARBA" id="ARBA00023098"/>
    </source>
</evidence>
<feature type="active site" description="Proton donor" evidence="12">
    <location>
        <position position="262"/>
    </location>
</feature>
<evidence type="ECO:0000256" key="8">
    <source>
        <dbReference type="ARBA" id="ARBA00022801"/>
    </source>
</evidence>
<dbReference type="RefSeq" id="WP_107846415.1">
    <property type="nucleotide sequence ID" value="NZ_QBKS01000002.1"/>
</dbReference>
<dbReference type="GO" id="GO:0009245">
    <property type="term" value="P:lipid A biosynthetic process"/>
    <property type="evidence" value="ECO:0007669"/>
    <property type="project" value="UniProtKB-UniRule"/>
</dbReference>
<dbReference type="Pfam" id="PF03331">
    <property type="entry name" value="LpxC"/>
    <property type="match status" value="1"/>
</dbReference>
<evidence type="ECO:0000313" key="14">
    <source>
        <dbReference type="Proteomes" id="UP000243978"/>
    </source>
</evidence>
<dbReference type="NCBIfam" id="TIGR00325">
    <property type="entry name" value="lpxC"/>
    <property type="match status" value="1"/>
</dbReference>
<dbReference type="UniPathway" id="UPA00359">
    <property type="reaction ID" value="UER00478"/>
</dbReference>
<comment type="function">
    <text evidence="2 12">Catalyzes the hydrolysis of UDP-3-O-myristoyl-N-acetylglucosamine to form UDP-3-O-myristoylglucosamine and acetate, the committed step in lipid A biosynthesis.</text>
</comment>
<evidence type="ECO:0000256" key="9">
    <source>
        <dbReference type="ARBA" id="ARBA00022833"/>
    </source>
</evidence>
<keyword evidence="5 12" id="KW-0444">Lipid biosynthesis</keyword>
<dbReference type="GO" id="GO:0103117">
    <property type="term" value="F:UDP-3-O-acyl-N-acetylglucosamine deacetylase activity"/>
    <property type="evidence" value="ECO:0007669"/>
    <property type="project" value="UniProtKB-UniRule"/>
</dbReference>
<dbReference type="InterPro" id="IPR004463">
    <property type="entry name" value="UDP-acyl_GlcNac_deAcase"/>
</dbReference>
<name>A0A2T6BDC9_9RHOB</name>
<gene>
    <name evidence="12" type="primary">lpxC</name>
    <name evidence="13" type="ORF">C8N43_2851</name>
</gene>
<dbReference type="PANTHER" id="PTHR33694:SF1">
    <property type="entry name" value="UDP-3-O-ACYL-N-ACETYLGLUCOSAMINE DEACETYLASE 1, MITOCHONDRIAL-RELATED"/>
    <property type="match status" value="1"/>
</dbReference>
<reference evidence="13 14" key="1">
    <citation type="submission" date="2018-04" db="EMBL/GenBank/DDBJ databases">
        <title>Genomic Encyclopedia of Archaeal and Bacterial Type Strains, Phase II (KMG-II): from individual species to whole genera.</title>
        <authorList>
            <person name="Goeker M."/>
        </authorList>
    </citation>
    <scope>NUCLEOTIDE SEQUENCE [LARGE SCALE GENOMIC DNA]</scope>
    <source>
        <strain evidence="13 14">DSM 100977</strain>
    </source>
</reference>
<keyword evidence="9 12" id="KW-0862">Zinc</keyword>
<dbReference type="SUPFAM" id="SSF54211">
    <property type="entry name" value="Ribosomal protein S5 domain 2-like"/>
    <property type="match status" value="2"/>
</dbReference>
<dbReference type="PANTHER" id="PTHR33694">
    <property type="entry name" value="UDP-3-O-ACYL-N-ACETYLGLUCOSAMINE DEACETYLASE 1, MITOCHONDRIAL-RELATED"/>
    <property type="match status" value="1"/>
</dbReference>
<dbReference type="EC" id="3.5.1.108" evidence="4 12"/>
<dbReference type="InterPro" id="IPR020568">
    <property type="entry name" value="Ribosomal_Su5_D2-typ_SF"/>
</dbReference>
<sequence length="306" mass="32587">MQATLTQTISFEGVGLHSGKPVRMSVHPAAARFGIWFKRTDVTDADNMIRAIYTGVGTKPLCSELSNDAGTTISTVEHVMAALAGCGIHNALIEVDGPEVPIMDGCSKDFVRAIVQVGAQKQAARLYAIEVLSPVMVEENGAVAMLTPAKGLEIDFHIDFPDEAIGRQHMALDMRNGTFVRELSDSRTFCRKADIDKMHEQGLALGGTYDNAVVVDGADVLSPGGLRHVDEAVRHKMLDALGDLALAGAPILGRYTGVKAGHAMTNKLLRKLFADPSAYRFVPCSHAQLARLPGVGVGMADLALVA</sequence>
<dbReference type="EMBL" id="QBKS01000002">
    <property type="protein sequence ID" value="PTX54046.1"/>
    <property type="molecule type" value="Genomic_DNA"/>
</dbReference>
<comment type="similarity">
    <text evidence="12">Belongs to the LpxC family.</text>
</comment>
<feature type="binding site" evidence="12">
    <location>
        <position position="239"/>
    </location>
    <ligand>
        <name>Zn(2+)</name>
        <dbReference type="ChEBI" id="CHEBI:29105"/>
    </ligand>
</feature>
<proteinExistence type="inferred from homology"/>
<keyword evidence="7 12" id="KW-0479">Metal-binding</keyword>
<keyword evidence="10 12" id="KW-0443">Lipid metabolism</keyword>
<comment type="pathway">
    <text evidence="3 12">Glycolipid biosynthesis; lipid IV(A) biosynthesis; lipid IV(A) from (3R)-3-hydroxytetradecanoyl-[acyl-carrier-protein] and UDP-N-acetyl-alpha-D-glucosamine: step 2/6.</text>
</comment>
<feature type="binding site" evidence="12">
    <location>
        <position position="235"/>
    </location>
    <ligand>
        <name>Zn(2+)</name>
        <dbReference type="ChEBI" id="CHEBI:29105"/>
    </ligand>
</feature>
<keyword evidence="6 12" id="KW-0441">Lipid A biosynthesis</keyword>
<comment type="cofactor">
    <cofactor evidence="1 12">
        <name>Zn(2+)</name>
        <dbReference type="ChEBI" id="CHEBI:29105"/>
    </cofactor>
</comment>